<feature type="compositionally biased region" description="Polar residues" evidence="6">
    <location>
        <begin position="769"/>
        <end position="778"/>
    </location>
</feature>
<feature type="region of interest" description="Disordered" evidence="6">
    <location>
        <begin position="154"/>
        <end position="177"/>
    </location>
</feature>
<dbReference type="InterPro" id="IPR042241">
    <property type="entry name" value="GCP_C_sf"/>
</dbReference>
<evidence type="ECO:0000256" key="6">
    <source>
        <dbReference type="SAM" id="MobiDB-lite"/>
    </source>
</evidence>
<dbReference type="GO" id="GO:0000922">
    <property type="term" value="C:spindle pole"/>
    <property type="evidence" value="ECO:0007669"/>
    <property type="project" value="InterPro"/>
</dbReference>
<dbReference type="GO" id="GO:0043015">
    <property type="term" value="F:gamma-tubulin binding"/>
    <property type="evidence" value="ECO:0007669"/>
    <property type="project" value="InterPro"/>
</dbReference>
<keyword evidence="11" id="KW-1185">Reference proteome</keyword>
<dbReference type="GO" id="GO:0031122">
    <property type="term" value="P:cytoplasmic microtubule organization"/>
    <property type="evidence" value="ECO:0007669"/>
    <property type="project" value="TreeGrafter"/>
</dbReference>
<keyword evidence="3 5" id="KW-0493">Microtubule</keyword>
<protein>
    <recommendedName>
        <fullName evidence="5">Spindle pole body component</fullName>
    </recommendedName>
</protein>
<sequence length="880" mass="100316">MAQNARIASLTDDLIQAVVDFDPDANRQAYKRAKDVASKGLKAHQYARTNQFDVQASFTGLDEKFRVLNRDVLADALKSRLNELEGRQKKWMPEYLSLLLQLSDRPVDNSQVEALELLRPPTPPTPLTWAQIIAEDPYSDEELWKDIDYAAESSEDEGIEKRREKAKSSPTTSVENEDIIDPEPCVIDVDAGILSAVEDSQFWTRTPNEESQKIEFSELQAVRETLFMLAGLQTSLYQTDKYNGSVRVVQKYTISHAIHKTMDHLLAQLADVGREVYRLRQWTQRPSSLPLIQTFEAAIKSRLGDYDRTLALLQKRYLIPHTPISVSLLELHDEIRSISRPILQLAQLVADIEPQLLVNPFIHLETLFERLSLAQMTLQKNVFDFLSHIFFECLQTYQKPIRRWMESGELGSNDETFFVFENDSSTEASSVWHDRFVLRRGKENALRSPSFLQPAAQRIFNTGKSVVFLKEFGIYGAALIGSEPEPRLDHKTVCGTGSELPLSPFPELFQAAFQTWIKSKYSLASSILREHLFSECGLMTVLNHYKYLYLGADGSVFQDFADAMFERMDDGQRSWNDRFLLTELARGIFSTVLGVSNAEKIVVRSLRTKSQSRSVKSLRNISIDLAIPWSIMNIIQRSSGRIYQQMFTFLLQTYRAKYLLQRAPLRSFHQSNNGGLLHLSYKLRQRLIWFTDMVRSYLTETVITQSAEAMCAAMLKAEGIDEMSDIHIKYVARLQEQSLLSDNLKPIHNAIISLLDLGVLFSEIHSQNIQKKPSSRSQGRIPRPPVKPASKASRRKSFIPAIVEAESSESESDADKAGKHLEQENKTDVDSFPQRLKQIDEEIGRLLPFVTAGLRSVGRVGAEPVWEMLAERLEWDKKGR</sequence>
<dbReference type="GO" id="GO:0000278">
    <property type="term" value="P:mitotic cell cycle"/>
    <property type="evidence" value="ECO:0007669"/>
    <property type="project" value="TreeGrafter"/>
</dbReference>
<proteinExistence type="inferred from homology"/>
<dbReference type="GO" id="GO:0051011">
    <property type="term" value="F:microtubule minus-end binding"/>
    <property type="evidence" value="ECO:0007669"/>
    <property type="project" value="TreeGrafter"/>
</dbReference>
<dbReference type="Pfam" id="PF17681">
    <property type="entry name" value="GCP_N_terminal"/>
    <property type="match status" value="1"/>
</dbReference>
<comment type="similarity">
    <text evidence="1 5">Belongs to the TUBGCP family.</text>
</comment>
<dbReference type="GO" id="GO:0005874">
    <property type="term" value="C:microtubule"/>
    <property type="evidence" value="ECO:0007669"/>
    <property type="project" value="UniProtKB-KW"/>
</dbReference>
<dbReference type="AlphaFoldDB" id="A0A7C8HZ40"/>
<dbReference type="PANTHER" id="PTHR19302:SF33">
    <property type="entry name" value="GAMMA-TUBULIN COMPLEX COMPONENT 5"/>
    <property type="match status" value="1"/>
</dbReference>
<dbReference type="InterPro" id="IPR007259">
    <property type="entry name" value="GCP"/>
</dbReference>
<comment type="subcellular location">
    <subcellularLocation>
        <location evidence="5">Cytoplasm</location>
        <location evidence="5">Cytoskeleton</location>
        <location evidence="5">Microtubule organizing center</location>
    </subcellularLocation>
</comment>
<organism evidence="10 11">
    <name type="scientific">Massariosphaeria phaeospora</name>
    <dbReference type="NCBI Taxonomy" id="100035"/>
    <lineage>
        <taxon>Eukaryota</taxon>
        <taxon>Fungi</taxon>
        <taxon>Dikarya</taxon>
        <taxon>Ascomycota</taxon>
        <taxon>Pezizomycotina</taxon>
        <taxon>Dothideomycetes</taxon>
        <taxon>Pleosporomycetidae</taxon>
        <taxon>Pleosporales</taxon>
        <taxon>Pleosporales incertae sedis</taxon>
        <taxon>Massariosphaeria</taxon>
    </lineage>
</organism>
<feature type="region of interest" description="Disordered" evidence="6">
    <location>
        <begin position="769"/>
        <end position="833"/>
    </location>
</feature>
<evidence type="ECO:0000256" key="4">
    <source>
        <dbReference type="ARBA" id="ARBA00023212"/>
    </source>
</evidence>
<dbReference type="CDD" id="cd22572">
    <property type="entry name" value="GCP5_NTD"/>
    <property type="match status" value="1"/>
</dbReference>
<dbReference type="Gene3D" id="1.20.120.1900">
    <property type="entry name" value="Gamma-tubulin complex, C-terminal domain"/>
    <property type="match status" value="1"/>
</dbReference>
<evidence type="ECO:0000259" key="7">
    <source>
        <dbReference type="Pfam" id="PF04130"/>
    </source>
</evidence>
<evidence type="ECO:0000313" key="11">
    <source>
        <dbReference type="Proteomes" id="UP000481861"/>
    </source>
</evidence>
<gene>
    <name evidence="10" type="ORF">BDV95DRAFT_530676</name>
</gene>
<dbReference type="InterPro" id="IPR040457">
    <property type="entry name" value="GCP_C"/>
</dbReference>
<name>A0A7C8HZ40_9PLEO</name>
<evidence type="ECO:0000256" key="2">
    <source>
        <dbReference type="ARBA" id="ARBA00022490"/>
    </source>
</evidence>
<dbReference type="Pfam" id="PF14609">
    <property type="entry name" value="GCP5-Mod21_N"/>
    <property type="match status" value="1"/>
</dbReference>
<feature type="compositionally biased region" description="Basic and acidic residues" evidence="6">
    <location>
        <begin position="813"/>
        <end position="829"/>
    </location>
</feature>
<keyword evidence="4 5" id="KW-0206">Cytoskeleton</keyword>
<dbReference type="GO" id="GO:0005816">
    <property type="term" value="C:spindle pole body"/>
    <property type="evidence" value="ECO:0007669"/>
    <property type="project" value="UniProtKB-ARBA"/>
</dbReference>
<dbReference type="OrthoDB" id="66546at2759"/>
<reference evidence="10 11" key="1">
    <citation type="submission" date="2020-01" db="EMBL/GenBank/DDBJ databases">
        <authorList>
            <consortium name="DOE Joint Genome Institute"/>
            <person name="Haridas S."/>
            <person name="Albert R."/>
            <person name="Binder M."/>
            <person name="Bloem J."/>
            <person name="Labutti K."/>
            <person name="Salamov A."/>
            <person name="Andreopoulos B."/>
            <person name="Baker S.E."/>
            <person name="Barry K."/>
            <person name="Bills G."/>
            <person name="Bluhm B.H."/>
            <person name="Cannon C."/>
            <person name="Castanera R."/>
            <person name="Culley D.E."/>
            <person name="Daum C."/>
            <person name="Ezra D."/>
            <person name="Gonzalez J.B."/>
            <person name="Henrissat B."/>
            <person name="Kuo A."/>
            <person name="Liang C."/>
            <person name="Lipzen A."/>
            <person name="Lutzoni F."/>
            <person name="Magnuson J."/>
            <person name="Mondo S."/>
            <person name="Nolan M."/>
            <person name="Ohm R."/>
            <person name="Pangilinan J."/>
            <person name="Park H.-J.H."/>
            <person name="Ramirez L."/>
            <person name="Alfaro M."/>
            <person name="Sun H."/>
            <person name="Tritt A."/>
            <person name="Yoshinaga Y."/>
            <person name="Zwiers L.-H.L."/>
            <person name="Turgeon B.G."/>
            <person name="Goodwin S.B."/>
            <person name="Spatafora J.W."/>
            <person name="Crous P.W."/>
            <person name="Grigoriev I.V."/>
        </authorList>
    </citation>
    <scope>NUCLEOTIDE SEQUENCE [LARGE SCALE GENOMIC DNA]</scope>
    <source>
        <strain evidence="10 11">CBS 611.86</strain>
    </source>
</reference>
<evidence type="ECO:0000313" key="10">
    <source>
        <dbReference type="EMBL" id="KAF2865774.1"/>
    </source>
</evidence>
<dbReference type="GO" id="GO:0051225">
    <property type="term" value="P:spindle assembly"/>
    <property type="evidence" value="ECO:0007669"/>
    <property type="project" value="TreeGrafter"/>
</dbReference>
<evidence type="ECO:0000256" key="3">
    <source>
        <dbReference type="ARBA" id="ARBA00022701"/>
    </source>
</evidence>
<dbReference type="GO" id="GO:0000930">
    <property type="term" value="C:gamma-tubulin complex"/>
    <property type="evidence" value="ECO:0007669"/>
    <property type="project" value="TreeGrafter"/>
</dbReference>
<dbReference type="Pfam" id="PF04130">
    <property type="entry name" value="GCP_C_terminal"/>
    <property type="match status" value="1"/>
</dbReference>
<dbReference type="Proteomes" id="UP000481861">
    <property type="component" value="Unassembled WGS sequence"/>
</dbReference>
<dbReference type="GO" id="GO:0007020">
    <property type="term" value="P:microtubule nucleation"/>
    <property type="evidence" value="ECO:0007669"/>
    <property type="project" value="InterPro"/>
</dbReference>
<feature type="domain" description="Gamma tubulin complex component protein N-terminal" evidence="9">
    <location>
        <begin position="222"/>
        <end position="535"/>
    </location>
</feature>
<keyword evidence="2 5" id="KW-0963">Cytoplasm</keyword>
<dbReference type="InterPro" id="IPR041470">
    <property type="entry name" value="GCP_N"/>
</dbReference>
<evidence type="ECO:0000259" key="9">
    <source>
        <dbReference type="Pfam" id="PF17681"/>
    </source>
</evidence>
<accession>A0A7C8HZ40</accession>
<dbReference type="InterPro" id="IPR059169">
    <property type="entry name" value="GCP5_N_ext"/>
</dbReference>
<evidence type="ECO:0000256" key="1">
    <source>
        <dbReference type="ARBA" id="ARBA00010337"/>
    </source>
</evidence>
<evidence type="ECO:0000259" key="8">
    <source>
        <dbReference type="Pfam" id="PF14609"/>
    </source>
</evidence>
<dbReference type="GO" id="GO:0051321">
    <property type="term" value="P:meiotic cell cycle"/>
    <property type="evidence" value="ECO:0007669"/>
    <property type="project" value="TreeGrafter"/>
</dbReference>
<feature type="domain" description="Gamma-Tubulin ring complex non-core subunit mod21 N-terminal" evidence="8">
    <location>
        <begin position="67"/>
        <end position="156"/>
    </location>
</feature>
<evidence type="ECO:0000256" key="5">
    <source>
        <dbReference type="RuleBase" id="RU363050"/>
    </source>
</evidence>
<comment type="caution">
    <text evidence="10">The sequence shown here is derived from an EMBL/GenBank/DDBJ whole genome shotgun (WGS) entry which is preliminary data.</text>
</comment>
<dbReference type="PANTHER" id="PTHR19302">
    <property type="entry name" value="GAMMA TUBULIN COMPLEX PROTEIN"/>
    <property type="match status" value="1"/>
</dbReference>
<dbReference type="EMBL" id="JAADJZ010000031">
    <property type="protein sequence ID" value="KAF2865774.1"/>
    <property type="molecule type" value="Genomic_DNA"/>
</dbReference>
<dbReference type="InterPro" id="IPR032797">
    <property type="entry name" value="Mod21_N"/>
</dbReference>
<feature type="domain" description="Gamma tubulin complex component C-terminal" evidence="7">
    <location>
        <begin position="538"/>
        <end position="839"/>
    </location>
</feature>